<organism evidence="1">
    <name type="scientific">marine sediment metagenome</name>
    <dbReference type="NCBI Taxonomy" id="412755"/>
    <lineage>
        <taxon>unclassified sequences</taxon>
        <taxon>metagenomes</taxon>
        <taxon>ecological metagenomes</taxon>
    </lineage>
</organism>
<dbReference type="EMBL" id="BARU01007848">
    <property type="protein sequence ID" value="GAH33385.1"/>
    <property type="molecule type" value="Genomic_DNA"/>
</dbReference>
<protein>
    <submittedName>
        <fullName evidence="1">Uncharacterized protein</fullName>
    </submittedName>
</protein>
<comment type="caution">
    <text evidence="1">The sequence shown here is derived from an EMBL/GenBank/DDBJ whole genome shotgun (WGS) entry which is preliminary data.</text>
</comment>
<evidence type="ECO:0000313" key="1">
    <source>
        <dbReference type="EMBL" id="GAH33385.1"/>
    </source>
</evidence>
<reference evidence="1" key="1">
    <citation type="journal article" date="2014" name="Front. Microbiol.">
        <title>High frequency of phylogenetically diverse reductive dehalogenase-homologous genes in deep subseafloor sedimentary metagenomes.</title>
        <authorList>
            <person name="Kawai M."/>
            <person name="Futagami T."/>
            <person name="Toyoda A."/>
            <person name="Takaki Y."/>
            <person name="Nishi S."/>
            <person name="Hori S."/>
            <person name="Arai W."/>
            <person name="Tsubouchi T."/>
            <person name="Morono Y."/>
            <person name="Uchiyama I."/>
            <person name="Ito T."/>
            <person name="Fujiyama A."/>
            <person name="Inagaki F."/>
            <person name="Takami H."/>
        </authorList>
    </citation>
    <scope>NUCLEOTIDE SEQUENCE</scope>
    <source>
        <strain evidence="1">Expedition CK06-06</strain>
    </source>
</reference>
<gene>
    <name evidence="1" type="ORF">S03H2_15434</name>
</gene>
<sequence>MGAFRVTYIKALPTRNIELPVDSGSWFMESPFARLIEIEEDEALIPEAVPFSLHLLFSLSTGEYYSLFLYDEETYILTHP</sequence>
<proteinExistence type="predicted"/>
<name>X1FLI5_9ZZZZ</name>
<dbReference type="AlphaFoldDB" id="X1FLI5"/>
<accession>X1FLI5</accession>